<dbReference type="PATRIC" id="fig|1217721.7.peg.276"/>
<evidence type="ECO:0000313" key="1">
    <source>
        <dbReference type="EMBL" id="AIF46000.1"/>
    </source>
</evidence>
<sequence length="71" mass="7921">MSYYTREQLQEILSELDAAIPQMKASHPDETELVMAFAERANAAGRNVSDADAGWFIEQLSAIQHRHSICG</sequence>
<keyword evidence="2" id="KW-1185">Reference proteome</keyword>
<dbReference type="AlphaFoldDB" id="A0A075JWT2"/>
<organism evidence="1 2">
    <name type="scientific">Dyella japonica A8</name>
    <dbReference type="NCBI Taxonomy" id="1217721"/>
    <lineage>
        <taxon>Bacteria</taxon>
        <taxon>Pseudomonadati</taxon>
        <taxon>Pseudomonadota</taxon>
        <taxon>Gammaproteobacteria</taxon>
        <taxon>Lysobacterales</taxon>
        <taxon>Rhodanobacteraceae</taxon>
        <taxon>Dyella</taxon>
    </lineage>
</organism>
<accession>A0A075JWT2</accession>
<proteinExistence type="predicted"/>
<gene>
    <name evidence="1" type="ORF">HY57_01320</name>
</gene>
<protein>
    <submittedName>
        <fullName evidence="1">Uncharacterized protein</fullName>
    </submittedName>
</protein>
<dbReference type="STRING" id="1217721.HY57_01320"/>
<dbReference type="KEGG" id="dja:HY57_01320"/>
<dbReference type="Proteomes" id="UP000027987">
    <property type="component" value="Chromosome"/>
</dbReference>
<dbReference type="HOGENOM" id="CLU_196619_0_0_6"/>
<evidence type="ECO:0000313" key="2">
    <source>
        <dbReference type="Proteomes" id="UP000027987"/>
    </source>
</evidence>
<reference evidence="1 2" key="1">
    <citation type="submission" date="2014-07" db="EMBL/GenBank/DDBJ databases">
        <title>Complete Genome Sequence of Dyella japonica Strain A8 Isolated from Malaysian Tropical Soil.</title>
        <authorList>
            <person name="Hui R.K.H."/>
            <person name="Chen J.-W."/>
            <person name="Chan K.-G."/>
            <person name="Leung F.C.C."/>
        </authorList>
    </citation>
    <scope>NUCLEOTIDE SEQUENCE [LARGE SCALE GENOMIC DNA]</scope>
    <source>
        <strain evidence="1 2">A8</strain>
    </source>
</reference>
<name>A0A075JWT2_9GAMM</name>
<dbReference type="EMBL" id="CP008884">
    <property type="protein sequence ID" value="AIF46000.1"/>
    <property type="molecule type" value="Genomic_DNA"/>
</dbReference>